<dbReference type="InterPro" id="IPR023380">
    <property type="entry name" value="DsbB-like_sf"/>
</dbReference>
<evidence type="ECO:0000256" key="4">
    <source>
        <dbReference type="ARBA" id="ARBA00022989"/>
    </source>
</evidence>
<comment type="caution">
    <text evidence="7">The sequence shown here is derived from an EMBL/GenBank/DDBJ whole genome shotgun (WGS) entry which is preliminary data.</text>
</comment>
<dbReference type="Gene3D" id="1.20.1550.10">
    <property type="entry name" value="DsbB-like"/>
    <property type="match status" value="1"/>
</dbReference>
<evidence type="ECO:0000256" key="6">
    <source>
        <dbReference type="SAM" id="Phobius"/>
    </source>
</evidence>
<feature type="transmembrane region" description="Helical" evidence="6">
    <location>
        <begin position="38"/>
        <end position="59"/>
    </location>
</feature>
<protein>
    <submittedName>
        <fullName evidence="7">Disulfide bond formation protein B</fullName>
    </submittedName>
</protein>
<evidence type="ECO:0000256" key="2">
    <source>
        <dbReference type="ARBA" id="ARBA00022475"/>
    </source>
</evidence>
<sequence length="165" mass="18189">MMRWRLGFLAVVLFCAATIAFALYQQYYEFKDPCPLCIFQRVAVMGCGVVALMAAVLPLPRWSRFWPLLLSGVALGGLSISLRQVYLQYFIDPASLPSCGAGLGFLFDTQPWLQVFSSVLSGHGECAAKDEVLGLSLAIWAGLGFVAMATSGWLIRHWQFSKEKA</sequence>
<keyword evidence="2" id="KW-1003">Cell membrane</keyword>
<keyword evidence="3 6" id="KW-0812">Transmembrane</keyword>
<dbReference type="GO" id="GO:0006457">
    <property type="term" value="P:protein folding"/>
    <property type="evidence" value="ECO:0007669"/>
    <property type="project" value="InterPro"/>
</dbReference>
<dbReference type="GO" id="GO:0015035">
    <property type="term" value="F:protein-disulfide reductase activity"/>
    <property type="evidence" value="ECO:0007669"/>
    <property type="project" value="InterPro"/>
</dbReference>
<keyword evidence="5 6" id="KW-0472">Membrane</keyword>
<dbReference type="Pfam" id="PF02600">
    <property type="entry name" value="DsbB"/>
    <property type="match status" value="1"/>
</dbReference>
<evidence type="ECO:0000256" key="5">
    <source>
        <dbReference type="ARBA" id="ARBA00023136"/>
    </source>
</evidence>
<accession>A0A8J7KAX9</accession>
<dbReference type="GO" id="GO:0005886">
    <property type="term" value="C:plasma membrane"/>
    <property type="evidence" value="ECO:0007669"/>
    <property type="project" value="UniProtKB-SubCell"/>
</dbReference>
<gene>
    <name evidence="7" type="ORF">INR99_09585</name>
</gene>
<feature type="transmembrane region" description="Helical" evidence="6">
    <location>
        <begin position="137"/>
        <end position="155"/>
    </location>
</feature>
<evidence type="ECO:0000256" key="3">
    <source>
        <dbReference type="ARBA" id="ARBA00022692"/>
    </source>
</evidence>
<dbReference type="AlphaFoldDB" id="A0A8J7KAX9"/>
<keyword evidence="4 6" id="KW-1133">Transmembrane helix</keyword>
<name>A0A8J7KAX9_9NEIS</name>
<dbReference type="Proteomes" id="UP000604481">
    <property type="component" value="Unassembled WGS sequence"/>
</dbReference>
<dbReference type="PANTHER" id="PTHR36570:SF3">
    <property type="entry name" value="DISULFIDE BOND FORMATION PROTEIN B"/>
    <property type="match status" value="1"/>
</dbReference>
<dbReference type="EMBL" id="JADFUA010000005">
    <property type="protein sequence ID" value="MBE9609604.1"/>
    <property type="molecule type" value="Genomic_DNA"/>
</dbReference>
<evidence type="ECO:0000313" key="7">
    <source>
        <dbReference type="EMBL" id="MBE9609604.1"/>
    </source>
</evidence>
<dbReference type="InterPro" id="IPR003752">
    <property type="entry name" value="DiS_bond_form_DsbB/BdbC"/>
</dbReference>
<organism evidence="7 8">
    <name type="scientific">Chitinilyticum piscinae</name>
    <dbReference type="NCBI Taxonomy" id="2866724"/>
    <lineage>
        <taxon>Bacteria</taxon>
        <taxon>Pseudomonadati</taxon>
        <taxon>Pseudomonadota</taxon>
        <taxon>Betaproteobacteria</taxon>
        <taxon>Neisseriales</taxon>
        <taxon>Chitinibacteraceae</taxon>
        <taxon>Chitinilyticum</taxon>
    </lineage>
</organism>
<evidence type="ECO:0000313" key="8">
    <source>
        <dbReference type="Proteomes" id="UP000604481"/>
    </source>
</evidence>
<keyword evidence="8" id="KW-1185">Reference proteome</keyword>
<proteinExistence type="predicted"/>
<comment type="subcellular location">
    <subcellularLocation>
        <location evidence="1">Cell membrane</location>
        <topology evidence="1">Multi-pass membrane protein</topology>
    </subcellularLocation>
</comment>
<dbReference type="InterPro" id="IPR050183">
    <property type="entry name" value="DsbB"/>
</dbReference>
<feature type="transmembrane region" description="Helical" evidence="6">
    <location>
        <begin position="66"/>
        <end position="86"/>
    </location>
</feature>
<dbReference type="SUPFAM" id="SSF158442">
    <property type="entry name" value="DsbB-like"/>
    <property type="match status" value="1"/>
</dbReference>
<reference evidence="7 8" key="1">
    <citation type="submission" date="2020-10" db="EMBL/GenBank/DDBJ databases">
        <title>The genome sequence of Chitinilyticum litopenaei 4Y14.</title>
        <authorList>
            <person name="Liu Y."/>
        </authorList>
    </citation>
    <scope>NUCLEOTIDE SEQUENCE [LARGE SCALE GENOMIC DNA]</scope>
    <source>
        <strain evidence="7 8">4Y14</strain>
    </source>
</reference>
<dbReference type="PANTHER" id="PTHR36570">
    <property type="entry name" value="DISULFIDE BOND FORMATION PROTEIN B"/>
    <property type="match status" value="1"/>
</dbReference>
<dbReference type="RefSeq" id="WP_194116136.1">
    <property type="nucleotide sequence ID" value="NZ_JADFUA010000005.1"/>
</dbReference>
<evidence type="ECO:0000256" key="1">
    <source>
        <dbReference type="ARBA" id="ARBA00004651"/>
    </source>
</evidence>